<dbReference type="EMBL" id="KT239446">
    <property type="protein sequence ID" value="AKY02145.1"/>
    <property type="molecule type" value="Genomic_DNA"/>
</dbReference>
<accession>A0A0K1Y5P6</accession>
<sequence length="146" mass="16269">MKNLVVGESVKVIGGKHIGKEGVIVGIFNRSNKMSSYLLQLENEDKAVYSLQKFVVALESRDLLDSMFNESYLRKWVHVNSLDNVITQSVSSTNSATNLSLHKNVLVTDEWEEDGKTLVNVVFQGNYAVLPKADVEPTESQRQGLV</sequence>
<protein>
    <recommendedName>
        <fullName evidence="3">KOW domain-containing protein</fullName>
    </recommendedName>
</protein>
<reference evidence="1 2" key="1">
    <citation type="submission" date="2015-07" db="EMBL/GenBank/DDBJ databases">
        <title>Isolation and characterization of JD18-a novel lytic bacteriophage for Klebsiella pneumoniae.</title>
        <authorList>
            <person name="Fan J."/>
            <person name="Zhang X."/>
            <person name="Guo X."/>
            <person name="He P."/>
            <person name="Zhang Y."/>
        </authorList>
    </citation>
    <scope>NUCLEOTIDE SEQUENCE [LARGE SCALE GENOMIC DNA]</scope>
</reference>
<proteinExistence type="predicted"/>
<evidence type="ECO:0000313" key="2">
    <source>
        <dbReference type="Proteomes" id="UP000204179"/>
    </source>
</evidence>
<evidence type="ECO:0000313" key="1">
    <source>
        <dbReference type="EMBL" id="AKY02145.1"/>
    </source>
</evidence>
<dbReference type="GeneID" id="26518689"/>
<dbReference type="Proteomes" id="UP000204179">
    <property type="component" value="Segment"/>
</dbReference>
<gene>
    <name evidence="1" type="ORF">JD18_274</name>
</gene>
<evidence type="ECO:0008006" key="3">
    <source>
        <dbReference type="Google" id="ProtNLM"/>
    </source>
</evidence>
<dbReference type="KEGG" id="vg:26518689"/>
<name>A0A0K1Y5P6_9CAUD</name>
<keyword evidence="2" id="KW-1185">Reference proteome</keyword>
<organism evidence="1 2">
    <name type="scientific">Klebsiella phage JD18</name>
    <dbReference type="NCBI Taxonomy" id="1698360"/>
    <lineage>
        <taxon>Viruses</taxon>
        <taxon>Duplodnaviria</taxon>
        <taxon>Heunggongvirae</taxon>
        <taxon>Uroviricota</taxon>
        <taxon>Caudoviricetes</taxon>
        <taxon>Pantevenvirales</taxon>
        <taxon>Straboviridae</taxon>
        <taxon>Tevenvirinae</taxon>
        <taxon>Jiaodavirus</taxon>
        <taxon>Jiaodavirus jd18</taxon>
    </lineage>
</organism>
<dbReference type="RefSeq" id="YP_009190855.1">
    <property type="nucleotide sequence ID" value="NC_028686.1"/>
</dbReference>